<reference evidence="2 3" key="2">
    <citation type="journal article" date="2012" name="PLoS Pathog.">
        <title>Diverse lifestyles and strategies of plant pathogenesis encoded in the genomes of eighteen Dothideomycetes fungi.</title>
        <authorList>
            <person name="Ohm R.A."/>
            <person name="Feau N."/>
            <person name="Henrissat B."/>
            <person name="Schoch C.L."/>
            <person name="Horwitz B.A."/>
            <person name="Barry K.W."/>
            <person name="Condon B.J."/>
            <person name="Copeland A.C."/>
            <person name="Dhillon B."/>
            <person name="Glaser F."/>
            <person name="Hesse C.N."/>
            <person name="Kosti I."/>
            <person name="LaButti K."/>
            <person name="Lindquist E.A."/>
            <person name="Lucas S."/>
            <person name="Salamov A.A."/>
            <person name="Bradshaw R.E."/>
            <person name="Ciuffetti L."/>
            <person name="Hamelin R.C."/>
            <person name="Kema G.H.J."/>
            <person name="Lawrence C."/>
            <person name="Scott J.A."/>
            <person name="Spatafora J.W."/>
            <person name="Turgeon B.G."/>
            <person name="de Wit P.J.G.M."/>
            <person name="Zhong S."/>
            <person name="Goodwin S.B."/>
            <person name="Grigoriev I.V."/>
        </authorList>
    </citation>
    <scope>NUCLEOTIDE SEQUENCE [LARGE SCALE GENOMIC DNA]</scope>
    <source>
        <strain evidence="3">NZE10 / CBS 128990</strain>
    </source>
</reference>
<dbReference type="STRING" id="675120.N1PQD0"/>
<proteinExistence type="predicted"/>
<dbReference type="EMBL" id="KB446538">
    <property type="protein sequence ID" value="EME45148.1"/>
    <property type="molecule type" value="Genomic_DNA"/>
</dbReference>
<evidence type="ECO:0000313" key="3">
    <source>
        <dbReference type="Proteomes" id="UP000016933"/>
    </source>
</evidence>
<dbReference type="AlphaFoldDB" id="N1PQD0"/>
<organism evidence="2 3">
    <name type="scientific">Dothistroma septosporum (strain NZE10 / CBS 128990)</name>
    <name type="common">Red band needle blight fungus</name>
    <name type="synonym">Mycosphaerella pini</name>
    <dbReference type="NCBI Taxonomy" id="675120"/>
    <lineage>
        <taxon>Eukaryota</taxon>
        <taxon>Fungi</taxon>
        <taxon>Dikarya</taxon>
        <taxon>Ascomycota</taxon>
        <taxon>Pezizomycotina</taxon>
        <taxon>Dothideomycetes</taxon>
        <taxon>Dothideomycetidae</taxon>
        <taxon>Mycosphaerellales</taxon>
        <taxon>Mycosphaerellaceae</taxon>
        <taxon>Dothistroma</taxon>
    </lineage>
</organism>
<dbReference type="OrthoDB" id="16820at2759"/>
<reference evidence="3" key="1">
    <citation type="journal article" date="2012" name="PLoS Genet.">
        <title>The genomes of the fungal plant pathogens Cladosporium fulvum and Dothistroma septosporum reveal adaptation to different hosts and lifestyles but also signatures of common ancestry.</title>
        <authorList>
            <person name="de Wit P.J.G.M."/>
            <person name="van der Burgt A."/>
            <person name="Oekmen B."/>
            <person name="Stergiopoulos I."/>
            <person name="Abd-Elsalam K.A."/>
            <person name="Aerts A.L."/>
            <person name="Bahkali A.H."/>
            <person name="Beenen H.G."/>
            <person name="Chettri P."/>
            <person name="Cox M.P."/>
            <person name="Datema E."/>
            <person name="de Vries R.P."/>
            <person name="Dhillon B."/>
            <person name="Ganley A.R."/>
            <person name="Griffiths S.A."/>
            <person name="Guo Y."/>
            <person name="Hamelin R.C."/>
            <person name="Henrissat B."/>
            <person name="Kabir M.S."/>
            <person name="Jashni M.K."/>
            <person name="Kema G."/>
            <person name="Klaubauf S."/>
            <person name="Lapidus A."/>
            <person name="Levasseur A."/>
            <person name="Lindquist E."/>
            <person name="Mehrabi R."/>
            <person name="Ohm R.A."/>
            <person name="Owen T.J."/>
            <person name="Salamov A."/>
            <person name="Schwelm A."/>
            <person name="Schijlen E."/>
            <person name="Sun H."/>
            <person name="van den Burg H.A."/>
            <person name="van Ham R.C.H.J."/>
            <person name="Zhang S."/>
            <person name="Goodwin S.B."/>
            <person name="Grigoriev I.V."/>
            <person name="Collemare J."/>
            <person name="Bradshaw R.E."/>
        </authorList>
    </citation>
    <scope>NUCLEOTIDE SEQUENCE [LARGE SCALE GENOMIC DNA]</scope>
    <source>
        <strain evidence="3">NZE10 / CBS 128990</strain>
    </source>
</reference>
<sequence length="155" mass="16957">MGMRCGHNGVIFGCPSNNGKRYFLSATAFKYGPWKHDKWQRASDVEALKANFADWDECARRQVSLLPNDGGMMIWSIWAMHVVLHSQMKQSVRANTHQLQLSLSPKDESPSSEIAAHASTPCPCAGAGQSIEDVLILEQLLGTKLVATNSTGNSI</sequence>
<evidence type="ECO:0000256" key="1">
    <source>
        <dbReference type="SAM" id="MobiDB-lite"/>
    </source>
</evidence>
<gene>
    <name evidence="2" type="ORF">DOTSEDRAFT_33722</name>
</gene>
<accession>N1PQD0</accession>
<keyword evidence="3" id="KW-1185">Reference proteome</keyword>
<evidence type="ECO:0000313" key="2">
    <source>
        <dbReference type="EMBL" id="EME45148.1"/>
    </source>
</evidence>
<dbReference type="Proteomes" id="UP000016933">
    <property type="component" value="Unassembled WGS sequence"/>
</dbReference>
<name>N1PQD0_DOTSN</name>
<feature type="region of interest" description="Disordered" evidence="1">
    <location>
        <begin position="98"/>
        <end position="118"/>
    </location>
</feature>
<protein>
    <submittedName>
        <fullName evidence="2">Uncharacterized protein</fullName>
    </submittedName>
</protein>
<dbReference type="HOGENOM" id="CLU_1695423_0_0_1"/>